<dbReference type="AlphaFoldDB" id="A0A1I0LHG3"/>
<dbReference type="Proteomes" id="UP000199361">
    <property type="component" value="Unassembled WGS sequence"/>
</dbReference>
<dbReference type="InterPro" id="IPR009061">
    <property type="entry name" value="DNA-bd_dom_put_sf"/>
</dbReference>
<dbReference type="Gene3D" id="1.10.1660.10">
    <property type="match status" value="1"/>
</dbReference>
<proteinExistence type="predicted"/>
<dbReference type="PROSITE" id="PS50937">
    <property type="entry name" value="HTH_MERR_2"/>
    <property type="match status" value="1"/>
</dbReference>
<accession>A0A1I0LHG3</accession>
<dbReference type="PANTHER" id="PTHR30204:SF97">
    <property type="entry name" value="MERR FAMILY REGULATORY PROTEIN"/>
    <property type="match status" value="1"/>
</dbReference>
<dbReference type="InterPro" id="IPR047057">
    <property type="entry name" value="MerR_fam"/>
</dbReference>
<evidence type="ECO:0000313" key="3">
    <source>
        <dbReference type="EMBL" id="SEU39662.1"/>
    </source>
</evidence>
<dbReference type="GO" id="GO:0003700">
    <property type="term" value="F:DNA-binding transcription factor activity"/>
    <property type="evidence" value="ECO:0007669"/>
    <property type="project" value="InterPro"/>
</dbReference>
<dbReference type="STRING" id="568860.SAMN05421811_11751"/>
<dbReference type="SMART" id="SM00422">
    <property type="entry name" value="HTH_MERR"/>
    <property type="match status" value="1"/>
</dbReference>
<dbReference type="InterPro" id="IPR000551">
    <property type="entry name" value="MerR-type_HTH_dom"/>
</dbReference>
<feature type="domain" description="HTH merR-type" evidence="2">
    <location>
        <begin position="1"/>
        <end position="71"/>
    </location>
</feature>
<reference evidence="3 4" key="1">
    <citation type="submission" date="2016-10" db="EMBL/GenBank/DDBJ databases">
        <authorList>
            <person name="de Groot N.N."/>
        </authorList>
    </citation>
    <scope>NUCLEOTIDE SEQUENCE [LARGE SCALE GENOMIC DNA]</scope>
    <source>
        <strain evidence="3 4">CGMCC 4.5598</strain>
    </source>
</reference>
<keyword evidence="1 3" id="KW-0238">DNA-binding</keyword>
<dbReference type="Pfam" id="PF13411">
    <property type="entry name" value="MerR_1"/>
    <property type="match status" value="1"/>
</dbReference>
<keyword evidence="4" id="KW-1185">Reference proteome</keyword>
<evidence type="ECO:0000259" key="2">
    <source>
        <dbReference type="PROSITE" id="PS50937"/>
    </source>
</evidence>
<dbReference type="GO" id="GO:0003677">
    <property type="term" value="F:DNA binding"/>
    <property type="evidence" value="ECO:0007669"/>
    <property type="project" value="UniProtKB-KW"/>
</dbReference>
<dbReference type="PROSITE" id="PS00552">
    <property type="entry name" value="HTH_MERR_1"/>
    <property type="match status" value="1"/>
</dbReference>
<protein>
    <submittedName>
        <fullName evidence="3">DNA-binding transcriptional regulator, MerR family</fullName>
    </submittedName>
</protein>
<evidence type="ECO:0000313" key="4">
    <source>
        <dbReference type="Proteomes" id="UP000199361"/>
    </source>
</evidence>
<dbReference type="PANTHER" id="PTHR30204">
    <property type="entry name" value="REDOX-CYCLING DRUG-SENSING TRANSCRIPTIONAL ACTIVATOR SOXR"/>
    <property type="match status" value="1"/>
</dbReference>
<gene>
    <name evidence="3" type="ORF">SAMN05421811_11751</name>
</gene>
<evidence type="ECO:0000256" key="1">
    <source>
        <dbReference type="ARBA" id="ARBA00023125"/>
    </source>
</evidence>
<dbReference type="SUPFAM" id="SSF46955">
    <property type="entry name" value="Putative DNA-binding domain"/>
    <property type="match status" value="1"/>
</dbReference>
<name>A0A1I0LHG3_9ACTN</name>
<dbReference type="PRINTS" id="PR00040">
    <property type="entry name" value="HTHMERR"/>
</dbReference>
<dbReference type="EMBL" id="FOHX01000017">
    <property type="protein sequence ID" value="SEU39662.1"/>
    <property type="molecule type" value="Genomic_DNA"/>
</dbReference>
<dbReference type="RefSeq" id="WP_218156100.1">
    <property type="nucleotide sequence ID" value="NZ_FOHX01000017.1"/>
</dbReference>
<sequence>MWRIGQLARMVGVSERTLRHYDRIGLLPPAAVDRVTGYRHYGVAELARLERIRGLQRLGLPLRRIADLLDAPEAQLRQALAEIVTGLRQDIAALAAAAAHAEDRLTTPMSILPQETTLGSRRLRVRRVRLDHPSELAALCPGPPATLLTWLRGEPTGAFTAAVSADRDGEQLILPARAVVRAVVPPSTDVVRAGQDLFGWLGRHHLAVTGPTVEEHLVDADGAHAVVLEVSVRPSTGPHLTLARSRGHLITGGGEARPGGERR</sequence>
<organism evidence="3 4">
    <name type="scientific">Nonomuraea wenchangensis</name>
    <dbReference type="NCBI Taxonomy" id="568860"/>
    <lineage>
        <taxon>Bacteria</taxon>
        <taxon>Bacillati</taxon>
        <taxon>Actinomycetota</taxon>
        <taxon>Actinomycetes</taxon>
        <taxon>Streptosporangiales</taxon>
        <taxon>Streptosporangiaceae</taxon>
        <taxon>Nonomuraea</taxon>
    </lineage>
</organism>